<feature type="transmembrane region" description="Helical" evidence="1">
    <location>
        <begin position="188"/>
        <end position="215"/>
    </location>
</feature>
<feature type="transmembrane region" description="Helical" evidence="1">
    <location>
        <begin position="310"/>
        <end position="328"/>
    </location>
</feature>
<feature type="transmembrane region" description="Helical" evidence="1">
    <location>
        <begin position="24"/>
        <end position="44"/>
    </location>
</feature>
<organism evidence="2 3">
    <name type="scientific">Pseudobutyrivibrio xylanivorans</name>
    <dbReference type="NCBI Taxonomy" id="185007"/>
    <lineage>
        <taxon>Bacteria</taxon>
        <taxon>Bacillati</taxon>
        <taxon>Bacillota</taxon>
        <taxon>Clostridia</taxon>
        <taxon>Lachnospirales</taxon>
        <taxon>Lachnospiraceae</taxon>
        <taxon>Pseudobutyrivibrio</taxon>
    </lineage>
</organism>
<proteinExistence type="predicted"/>
<feature type="transmembrane region" description="Helical" evidence="1">
    <location>
        <begin position="340"/>
        <end position="360"/>
    </location>
</feature>
<dbReference type="EMBL" id="VTVE01000003">
    <property type="protein sequence ID" value="NEX02315.1"/>
    <property type="molecule type" value="Genomic_DNA"/>
</dbReference>
<dbReference type="AlphaFoldDB" id="A0A6M0LII2"/>
<feature type="transmembrane region" description="Helical" evidence="1">
    <location>
        <begin position="235"/>
        <end position="255"/>
    </location>
</feature>
<reference evidence="2 3" key="1">
    <citation type="submission" date="2019-09" db="EMBL/GenBank/DDBJ databases">
        <authorList>
            <person name="Pidcock S.E."/>
            <person name="Huws S.A."/>
        </authorList>
    </citation>
    <scope>NUCLEOTIDE SEQUENCE [LARGE SCALE GENOMIC DNA]</scope>
    <source>
        <strain evidence="2 3">MZ8</strain>
    </source>
</reference>
<keyword evidence="1" id="KW-0812">Transmembrane</keyword>
<evidence type="ECO:0000256" key="1">
    <source>
        <dbReference type="SAM" id="Phobius"/>
    </source>
</evidence>
<name>A0A6M0LII2_PSEXY</name>
<feature type="transmembrane region" description="Helical" evidence="1">
    <location>
        <begin position="104"/>
        <end position="124"/>
    </location>
</feature>
<evidence type="ECO:0008006" key="4">
    <source>
        <dbReference type="Google" id="ProtNLM"/>
    </source>
</evidence>
<comment type="caution">
    <text evidence="2">The sequence shown here is derived from an EMBL/GenBank/DDBJ whole genome shotgun (WGS) entry which is preliminary data.</text>
</comment>
<accession>A0A6M0LII2</accession>
<keyword evidence="1" id="KW-0472">Membrane</keyword>
<dbReference type="Proteomes" id="UP000473091">
    <property type="component" value="Unassembled WGS sequence"/>
</dbReference>
<feature type="transmembrane region" description="Helical" evidence="1">
    <location>
        <begin position="78"/>
        <end position="98"/>
    </location>
</feature>
<dbReference type="RefSeq" id="WP_090488760.1">
    <property type="nucleotide sequence ID" value="NZ_VTVE01000003.1"/>
</dbReference>
<reference evidence="2 3" key="2">
    <citation type="submission" date="2020-03" db="EMBL/GenBank/DDBJ databases">
        <title>Investigating the evolutionary divergence of the Butyrivibrio group.</title>
        <authorList>
            <person name="Skvortsov T."/>
            <person name="Santos F.G."/>
            <person name="Ting K.S."/>
            <person name="Creevey C.J."/>
        </authorList>
    </citation>
    <scope>NUCLEOTIDE SEQUENCE [LARGE SCALE GENOMIC DNA]</scope>
    <source>
        <strain evidence="2 3">MZ8</strain>
    </source>
</reference>
<evidence type="ECO:0000313" key="3">
    <source>
        <dbReference type="Proteomes" id="UP000473091"/>
    </source>
</evidence>
<sequence>MFGIIVLILASIIEMVLIIKKKSIGTLFIAVCVESLLLVIYSILTYGQTFIHSDVATPILLWESIVKNHNLFPASFNYANGDVWFLSLQLFCAIPSIFIKSQSLVRMLASAQFVIVAVLGIVYASKKLFKDNSWSLIVPIIFLMITGQRSMLIYEAGYISLVLWLTLVPSLFYVVINGRAKLGIVQFLLLTALVMASPIRYAAELILPLLLAYIYVEFIAEKAEFTFKSFYKSMIKPAVLLVVPTVIGSILYSWLCSWHNMNITDTSSTVFVSSVWEIWQNIQSSVLNLYSCFGYFGGASLFSLEGISNLISIVLCTLVCIVVPYLQLKRLNNESKSVQYFYVFAMAHNAVLFMTCVFFGQAAVVRYLLTTVVLFIVISARYIYAYWLREDVAGRVLAYSFIFCVIIEGGLITSGTFGWKDTLLQKKELANILEENDLKKGYASYWNAYNNEVYADLEVDFGAIIIESDGLTPFYWLVDNSAFTPEYEKTFLLLTTEEHDSLGFNIVNTFGAPSQELDNGEYYILVFDYDIVQNMKGFSTNKQ</sequence>
<gene>
    <name evidence="2" type="ORF">F0Q01_10545</name>
</gene>
<evidence type="ECO:0000313" key="2">
    <source>
        <dbReference type="EMBL" id="NEX02315.1"/>
    </source>
</evidence>
<feature type="transmembrane region" description="Helical" evidence="1">
    <location>
        <begin position="366"/>
        <end position="384"/>
    </location>
</feature>
<feature type="transmembrane region" description="Helical" evidence="1">
    <location>
        <begin position="396"/>
        <end position="419"/>
    </location>
</feature>
<feature type="transmembrane region" description="Helical" evidence="1">
    <location>
        <begin position="158"/>
        <end position="176"/>
    </location>
</feature>
<protein>
    <recommendedName>
        <fullName evidence="4">Glycosyltransferase RgtA/B/C/D-like domain-containing protein</fullName>
    </recommendedName>
</protein>
<keyword evidence="1" id="KW-1133">Transmembrane helix</keyword>
<feature type="transmembrane region" description="Helical" evidence="1">
    <location>
        <begin position="136"/>
        <end position="152"/>
    </location>
</feature>